<dbReference type="SUPFAM" id="SSF56436">
    <property type="entry name" value="C-type lectin-like"/>
    <property type="match status" value="1"/>
</dbReference>
<dbReference type="EMBL" id="JH818877">
    <property type="protein sequence ID" value="EKC25500.1"/>
    <property type="molecule type" value="Genomic_DNA"/>
</dbReference>
<proteinExistence type="predicted"/>
<dbReference type="Pfam" id="PF00024">
    <property type="entry name" value="PAN_1"/>
    <property type="match status" value="1"/>
</dbReference>
<reference evidence="1" key="1">
    <citation type="journal article" date="2012" name="Nature">
        <title>The oyster genome reveals stress adaptation and complexity of shell formation.</title>
        <authorList>
            <person name="Zhang G."/>
            <person name="Fang X."/>
            <person name="Guo X."/>
            <person name="Li L."/>
            <person name="Luo R."/>
            <person name="Xu F."/>
            <person name="Yang P."/>
            <person name="Zhang L."/>
            <person name="Wang X."/>
            <person name="Qi H."/>
            <person name="Xiong Z."/>
            <person name="Que H."/>
            <person name="Xie Y."/>
            <person name="Holland P.W."/>
            <person name="Paps J."/>
            <person name="Zhu Y."/>
            <person name="Wu F."/>
            <person name="Chen Y."/>
            <person name="Wang J."/>
            <person name="Peng C."/>
            <person name="Meng J."/>
            <person name="Yang L."/>
            <person name="Liu J."/>
            <person name="Wen B."/>
            <person name="Zhang N."/>
            <person name="Huang Z."/>
            <person name="Zhu Q."/>
            <person name="Feng Y."/>
            <person name="Mount A."/>
            <person name="Hedgecock D."/>
            <person name="Xu Z."/>
            <person name="Liu Y."/>
            <person name="Domazet-Loso T."/>
            <person name="Du Y."/>
            <person name="Sun X."/>
            <person name="Zhang S."/>
            <person name="Liu B."/>
            <person name="Cheng P."/>
            <person name="Jiang X."/>
            <person name="Li J."/>
            <person name="Fan D."/>
            <person name="Wang W."/>
            <person name="Fu W."/>
            <person name="Wang T."/>
            <person name="Wang B."/>
            <person name="Zhang J."/>
            <person name="Peng Z."/>
            <person name="Li Y."/>
            <person name="Li N."/>
            <person name="Wang J."/>
            <person name="Chen M."/>
            <person name="He Y."/>
            <person name="Tan F."/>
            <person name="Song X."/>
            <person name="Zheng Q."/>
            <person name="Huang R."/>
            <person name="Yang H."/>
            <person name="Du X."/>
            <person name="Chen L."/>
            <person name="Yang M."/>
            <person name="Gaffney P.M."/>
            <person name="Wang S."/>
            <person name="Luo L."/>
            <person name="She Z."/>
            <person name="Ming Y."/>
            <person name="Huang W."/>
            <person name="Zhang S."/>
            <person name="Huang B."/>
            <person name="Zhang Y."/>
            <person name="Qu T."/>
            <person name="Ni P."/>
            <person name="Miao G."/>
            <person name="Wang J."/>
            <person name="Wang Q."/>
            <person name="Steinberg C.E."/>
            <person name="Wang H."/>
            <person name="Li N."/>
            <person name="Qian L."/>
            <person name="Zhang G."/>
            <person name="Li Y."/>
            <person name="Yang H."/>
            <person name="Liu X."/>
            <person name="Wang J."/>
            <person name="Yin Y."/>
            <person name="Wang J."/>
        </authorList>
    </citation>
    <scope>NUCLEOTIDE SEQUENCE [LARGE SCALE GENOMIC DNA]</scope>
    <source>
        <strain evidence="1">05x7-T-G4-1.051#20</strain>
    </source>
</reference>
<dbReference type="InParanoid" id="K1Q9I2"/>
<accession>K1Q9I2</accession>
<protein>
    <submittedName>
        <fullName evidence="1">Uncharacterized protein</fullName>
    </submittedName>
</protein>
<dbReference type="AlphaFoldDB" id="K1Q9I2"/>
<dbReference type="InterPro" id="IPR016186">
    <property type="entry name" value="C-type_lectin-like/link_sf"/>
</dbReference>
<dbReference type="InterPro" id="IPR016187">
    <property type="entry name" value="CTDL_fold"/>
</dbReference>
<dbReference type="SUPFAM" id="SSF57414">
    <property type="entry name" value="Hairpin loop containing domain-like"/>
    <property type="match status" value="1"/>
</dbReference>
<sequence length="264" mass="28995">MGLQSRKWIHALSILAFFINFFDKSASVILTVDHAGQSLNSSGPILSHTGQKQCVRECMRRGDCLSVNYWRSDLRCQLNPSTVGPGVVLVPDPDCVYMVKSTQPPEILSGPCFSTSCSMRCTDLSSGSSYCGPVISALPTTTQPPPTSPLTTTTAQTTTTIDFMSAQIMYFEYFIGGSFDDIVVDWKWVNGSIIDPNYLMNYPVSGGPGACLIWSDIHYLYDYPCSITIPAICDIPMTTSSVFEIRSGDLKVLDGSNISKNYYY</sequence>
<gene>
    <name evidence="1" type="ORF">CGI_10019380</name>
</gene>
<dbReference type="Gene3D" id="3.10.100.10">
    <property type="entry name" value="Mannose-Binding Protein A, subunit A"/>
    <property type="match status" value="1"/>
</dbReference>
<evidence type="ECO:0000313" key="1">
    <source>
        <dbReference type="EMBL" id="EKC25500.1"/>
    </source>
</evidence>
<name>K1Q9I2_MAGGI</name>
<organism evidence="1">
    <name type="scientific">Magallana gigas</name>
    <name type="common">Pacific oyster</name>
    <name type="synonym">Crassostrea gigas</name>
    <dbReference type="NCBI Taxonomy" id="29159"/>
    <lineage>
        <taxon>Eukaryota</taxon>
        <taxon>Metazoa</taxon>
        <taxon>Spiralia</taxon>
        <taxon>Lophotrochozoa</taxon>
        <taxon>Mollusca</taxon>
        <taxon>Bivalvia</taxon>
        <taxon>Autobranchia</taxon>
        <taxon>Pteriomorphia</taxon>
        <taxon>Ostreida</taxon>
        <taxon>Ostreoidea</taxon>
        <taxon>Ostreidae</taxon>
        <taxon>Magallana</taxon>
    </lineage>
</organism>
<dbReference type="CDD" id="cd00037">
    <property type="entry name" value="CLECT"/>
    <property type="match status" value="1"/>
</dbReference>
<dbReference type="HOGENOM" id="CLU_1054645_0_0_1"/>
<dbReference type="InterPro" id="IPR003609">
    <property type="entry name" value="Pan_app"/>
</dbReference>